<name>A0A0V0HWA3_SOLCH</name>
<comment type="subcellular location">
    <subcellularLocation>
        <location evidence="1">Membrane</location>
    </subcellularLocation>
</comment>
<dbReference type="PANTHER" id="PTHR31234">
    <property type="entry name" value="LATE EMBRYOGENESIS ABUNDANT (LEA) HYDROXYPROLINE-RICH GLYCOPROTEIN FAMILY"/>
    <property type="match status" value="1"/>
</dbReference>
<keyword evidence="3" id="KW-1133">Transmembrane helix</keyword>
<proteinExistence type="predicted"/>
<organism evidence="4">
    <name type="scientific">Solanum chacoense</name>
    <name type="common">Chaco potato</name>
    <dbReference type="NCBI Taxonomy" id="4108"/>
    <lineage>
        <taxon>Eukaryota</taxon>
        <taxon>Viridiplantae</taxon>
        <taxon>Streptophyta</taxon>
        <taxon>Embryophyta</taxon>
        <taxon>Tracheophyta</taxon>
        <taxon>Spermatophyta</taxon>
        <taxon>Magnoliopsida</taxon>
        <taxon>eudicotyledons</taxon>
        <taxon>Gunneridae</taxon>
        <taxon>Pentapetalae</taxon>
        <taxon>asterids</taxon>
        <taxon>lamiids</taxon>
        <taxon>Solanales</taxon>
        <taxon>Solanaceae</taxon>
        <taxon>Solanoideae</taxon>
        <taxon>Solaneae</taxon>
        <taxon>Solanum</taxon>
    </lineage>
</organism>
<dbReference type="GO" id="GO:0005886">
    <property type="term" value="C:plasma membrane"/>
    <property type="evidence" value="ECO:0007669"/>
    <property type="project" value="TreeGrafter"/>
</dbReference>
<evidence type="ECO:0000256" key="1">
    <source>
        <dbReference type="ARBA" id="ARBA00004370"/>
    </source>
</evidence>
<keyword evidence="2 3" id="KW-0472">Membrane</keyword>
<keyword evidence="3" id="KW-0812">Transmembrane</keyword>
<protein>
    <submittedName>
        <fullName evidence="4">Putative ovule protein</fullName>
    </submittedName>
</protein>
<evidence type="ECO:0000256" key="3">
    <source>
        <dbReference type="SAM" id="Phobius"/>
    </source>
</evidence>
<dbReference type="AlphaFoldDB" id="A0A0V0HWA3"/>
<feature type="transmembrane region" description="Helical" evidence="3">
    <location>
        <begin position="77"/>
        <end position="96"/>
    </location>
</feature>
<dbReference type="PANTHER" id="PTHR31234:SF68">
    <property type="entry name" value="EXPRESSED PROTEIN"/>
    <property type="match status" value="1"/>
</dbReference>
<accession>A0A0V0HWA3</accession>
<dbReference type="GO" id="GO:0098542">
    <property type="term" value="P:defense response to other organism"/>
    <property type="evidence" value="ECO:0007669"/>
    <property type="project" value="InterPro"/>
</dbReference>
<evidence type="ECO:0000256" key="2">
    <source>
        <dbReference type="ARBA" id="ARBA00023136"/>
    </source>
</evidence>
<dbReference type="EMBL" id="GEDG01014452">
    <property type="protein sequence ID" value="JAP24376.1"/>
    <property type="molecule type" value="Transcribed_RNA"/>
</dbReference>
<reference evidence="4" key="1">
    <citation type="submission" date="2015-12" db="EMBL/GenBank/DDBJ databases">
        <title>Gene expression during late stages of embryo sac development: a critical building block for successful pollen-pistil interactions.</title>
        <authorList>
            <person name="Liu Y."/>
            <person name="Joly V."/>
            <person name="Sabar M."/>
            <person name="Matton D.P."/>
        </authorList>
    </citation>
    <scope>NUCLEOTIDE SEQUENCE</scope>
</reference>
<evidence type="ECO:0000313" key="4">
    <source>
        <dbReference type="EMBL" id="JAP24376.1"/>
    </source>
</evidence>
<sequence length="259" mass="28849">MEERSPPAAGGKARNLLSSATSLRLSLTPARSQDHTYVVQIPRDQVYRVPPPENAKIVENHRQPDTQKKRKCTCCCWIFSALLLIGIAIGIIVLIVHTMYTPKSPEFSIINVHFKNVTQPSNGQKNKSHPVPQFEIDLKIVNINERMEVSFGKGDNGIAALNFENHEIGHGKYTAISQEPKDSTNSQFNLDAGKLPADFQKSLNDDKKAIPMTLTINAPMEITSWAKTLKKEVTVTCDFDVESVKGKSKIKSEDCKTDF</sequence>
<dbReference type="InterPro" id="IPR044839">
    <property type="entry name" value="NDR1-like"/>
</dbReference>